<feature type="region of interest" description="Disordered" evidence="1">
    <location>
        <begin position="1"/>
        <end position="37"/>
    </location>
</feature>
<organism evidence="2 3">
    <name type="scientific">Haematococcus lacustris</name>
    <name type="common">Green alga</name>
    <name type="synonym">Haematococcus pluvialis</name>
    <dbReference type="NCBI Taxonomy" id="44745"/>
    <lineage>
        <taxon>Eukaryota</taxon>
        <taxon>Viridiplantae</taxon>
        <taxon>Chlorophyta</taxon>
        <taxon>core chlorophytes</taxon>
        <taxon>Chlorophyceae</taxon>
        <taxon>CS clade</taxon>
        <taxon>Chlamydomonadales</taxon>
        <taxon>Haematococcaceae</taxon>
        <taxon>Haematococcus</taxon>
    </lineage>
</organism>
<reference evidence="2 3" key="1">
    <citation type="submission" date="2020-02" db="EMBL/GenBank/DDBJ databases">
        <title>Draft genome sequence of Haematococcus lacustris strain NIES-144.</title>
        <authorList>
            <person name="Morimoto D."/>
            <person name="Nakagawa S."/>
            <person name="Yoshida T."/>
            <person name="Sawayama S."/>
        </authorList>
    </citation>
    <scope>NUCLEOTIDE SEQUENCE [LARGE SCALE GENOMIC DNA]</scope>
    <source>
        <strain evidence="2 3">NIES-144</strain>
    </source>
</reference>
<gene>
    <name evidence="2" type="ORF">HaLaN_32160</name>
</gene>
<feature type="compositionally biased region" description="Basic and acidic residues" evidence="1">
    <location>
        <begin position="1"/>
        <end position="24"/>
    </location>
</feature>
<dbReference type="EMBL" id="BLLF01007273">
    <property type="protein sequence ID" value="GFH32871.1"/>
    <property type="molecule type" value="Genomic_DNA"/>
</dbReference>
<dbReference type="Proteomes" id="UP000485058">
    <property type="component" value="Unassembled WGS sequence"/>
</dbReference>
<sequence length="37" mass="3921">MGDNMEHAGDKMQARMKEGGERAEAATAKAHTTSSNT</sequence>
<evidence type="ECO:0000313" key="3">
    <source>
        <dbReference type="Proteomes" id="UP000485058"/>
    </source>
</evidence>
<evidence type="ECO:0000313" key="2">
    <source>
        <dbReference type="EMBL" id="GFH32871.1"/>
    </source>
</evidence>
<evidence type="ECO:0000256" key="1">
    <source>
        <dbReference type="SAM" id="MobiDB-lite"/>
    </source>
</evidence>
<proteinExistence type="predicted"/>
<protein>
    <submittedName>
        <fullName evidence="2">Uncharacterized protein</fullName>
    </submittedName>
</protein>
<dbReference type="AlphaFoldDB" id="A0A6A0AKN4"/>
<name>A0A6A0AKN4_HAELA</name>
<accession>A0A6A0AKN4</accession>
<feature type="non-terminal residue" evidence="2">
    <location>
        <position position="1"/>
    </location>
</feature>
<comment type="caution">
    <text evidence="2">The sequence shown here is derived from an EMBL/GenBank/DDBJ whole genome shotgun (WGS) entry which is preliminary data.</text>
</comment>
<feature type="non-terminal residue" evidence="2">
    <location>
        <position position="37"/>
    </location>
</feature>
<keyword evidence="3" id="KW-1185">Reference proteome</keyword>